<dbReference type="RefSeq" id="WP_218327051.1">
    <property type="nucleotide sequence ID" value="NZ_JAHUZB010000006.1"/>
</dbReference>
<proteinExistence type="predicted"/>
<name>A0ABS6TG14_9ENTE</name>
<accession>A0ABS6TG14</accession>
<comment type="caution">
    <text evidence="1">The sequence shown here is derived from an EMBL/GenBank/DDBJ whole genome shotgun (WGS) entry which is preliminary data.</text>
</comment>
<dbReference type="EMBL" id="JAHUZB010000006">
    <property type="protein sequence ID" value="MBV7391841.1"/>
    <property type="molecule type" value="Genomic_DNA"/>
</dbReference>
<evidence type="ECO:0000313" key="2">
    <source>
        <dbReference type="Proteomes" id="UP000774130"/>
    </source>
</evidence>
<gene>
    <name evidence="1" type="ORF">KUA55_14220</name>
</gene>
<reference evidence="1 2" key="1">
    <citation type="submission" date="2021-06" db="EMBL/GenBank/DDBJ databases">
        <title>Enterococcus alishanensis sp. nov., a novel lactic acid bacterium isolated from fresh coffee beans.</title>
        <authorList>
            <person name="Chen Y.-S."/>
        </authorList>
    </citation>
    <scope>NUCLEOTIDE SEQUENCE [LARGE SCALE GENOMIC DNA]</scope>
    <source>
        <strain evidence="1 2">ALS3</strain>
    </source>
</reference>
<sequence>MELLEKLIFLNRPFGYISKNVKRVILDLLALEEDGSSSYAYQYFNSSYYGDLAYAIGIWIAAENLSGGGKLLMDTLELGQGFQFRNKYYRYLGKDEIKPENCKVQLIYKNTHGFSSFPKEILENEASAVTQTKNRKLISSRQELADFLEIKEFSRTNNKSIIILMERKLIDELLNTFVDLENEKYSFNQVCSSRYLKDDMEIISLPKMNNVEKPMILFSSSARAVVEYLDEHGDKAEQKKVFVIGDKWLKDSQISNLVNLEDACNEFQIRMRIYTSIPMVMKRDSLDLISSIGEEYCWLSPTDNKAYQFNYQFIENNAAFEESIILLNEVLSKIKLDPFLKYLDKLLKTFLRMSYSLTGGNSKTLESQLILILEYIKKKNLKEFDNLHNILGAIYENRFGYDVKKKIEQVRFKSGKCVLIVTNQMFFEISEVYRKDKQLTIIPYSDVITEDLYNQFDQAILLSPYASDRKKWLSSYFCERVTMLIPRLQEKFLNSAFKKEKQILKRLYTLNYLSEDEVDSAYLQSINDYLTLKKNDAISKEDVEIYESLDIEWDNSDSHELSMGSCTEDYDNTIVDVESQINLESGDIIMATRYGRLFILEDDGKIKRVEASKIKVDETLVEFTIPYSDEFYRKRLKNTHDRIRNLEDLEKLQSIGDEYYDYFWKRELLTFVKNKGLSAQQLKKRFEKLGFPAKTYQFYKSWSSFETIQILPQNREFIKFVGILTGNKEIVNQYKKYVAASEAVKRKLVDAREQFIDSIEGKNFEDIIIHPVIKDFVTDKVIQIKPVSANNFPRNMTNRIIGRDTIEHFKR</sequence>
<organism evidence="1 2">
    <name type="scientific">Enterococcus alishanensis</name>
    <dbReference type="NCBI Taxonomy" id="1303817"/>
    <lineage>
        <taxon>Bacteria</taxon>
        <taxon>Bacillati</taxon>
        <taxon>Bacillota</taxon>
        <taxon>Bacilli</taxon>
        <taxon>Lactobacillales</taxon>
        <taxon>Enterococcaceae</taxon>
        <taxon>Enterococcus</taxon>
    </lineage>
</organism>
<protein>
    <submittedName>
        <fullName evidence="1">Uncharacterized protein</fullName>
    </submittedName>
</protein>
<keyword evidence="2" id="KW-1185">Reference proteome</keyword>
<evidence type="ECO:0000313" key="1">
    <source>
        <dbReference type="EMBL" id="MBV7391841.1"/>
    </source>
</evidence>
<dbReference type="Proteomes" id="UP000774130">
    <property type="component" value="Unassembled WGS sequence"/>
</dbReference>